<name>A0ABY7NLX9_9SPHN</name>
<proteinExistence type="predicted"/>
<feature type="transmembrane region" description="Helical" evidence="1">
    <location>
        <begin position="226"/>
        <end position="247"/>
    </location>
</feature>
<evidence type="ECO:0000313" key="2">
    <source>
        <dbReference type="EMBL" id="WBO22523.1"/>
    </source>
</evidence>
<evidence type="ECO:0000313" key="3">
    <source>
        <dbReference type="Proteomes" id="UP001210865"/>
    </source>
</evidence>
<accession>A0ABY7NLX9</accession>
<keyword evidence="1" id="KW-1133">Transmembrane helix</keyword>
<dbReference type="EMBL" id="CP115174">
    <property type="protein sequence ID" value="WBO22523.1"/>
    <property type="molecule type" value="Genomic_DNA"/>
</dbReference>
<evidence type="ECO:0000256" key="1">
    <source>
        <dbReference type="SAM" id="Phobius"/>
    </source>
</evidence>
<organism evidence="2 3">
    <name type="scientific">Sphingomonas abietis</name>
    <dbReference type="NCBI Taxonomy" id="3012344"/>
    <lineage>
        <taxon>Bacteria</taxon>
        <taxon>Pseudomonadati</taxon>
        <taxon>Pseudomonadota</taxon>
        <taxon>Alphaproteobacteria</taxon>
        <taxon>Sphingomonadales</taxon>
        <taxon>Sphingomonadaceae</taxon>
        <taxon>Sphingomonas</taxon>
    </lineage>
</organism>
<dbReference type="RefSeq" id="WP_270077165.1">
    <property type="nucleotide sequence ID" value="NZ_CP115174.1"/>
</dbReference>
<dbReference type="Pfam" id="PF09608">
    <property type="entry name" value="Alph_Pro_TM"/>
    <property type="match status" value="1"/>
</dbReference>
<reference evidence="2 3" key="1">
    <citation type="submission" date="2022-12" db="EMBL/GenBank/DDBJ databases">
        <title>Sphingomonas abieness sp. nov., an endophytic bacterium isolated from Abies koreana.</title>
        <authorList>
            <person name="Jiang L."/>
            <person name="Lee J."/>
        </authorList>
    </citation>
    <scope>NUCLEOTIDE SEQUENCE [LARGE SCALE GENOMIC DNA]</scope>
    <source>
        <strain evidence="3">PAMB 00755</strain>
    </source>
</reference>
<gene>
    <name evidence="2" type="ORF">PBT88_20710</name>
</gene>
<protein>
    <submittedName>
        <fullName evidence="2">TIGR02186 family protein</fullName>
    </submittedName>
</protein>
<keyword evidence="1" id="KW-0812">Transmembrane</keyword>
<dbReference type="InterPro" id="IPR019088">
    <property type="entry name" value="CHP02186-rel_TM"/>
</dbReference>
<keyword evidence="1" id="KW-0472">Membrane</keyword>
<dbReference type="Proteomes" id="UP001210865">
    <property type="component" value="Chromosome"/>
</dbReference>
<keyword evidence="3" id="KW-1185">Reference proteome</keyword>
<sequence>MTRAAIALASLACIGASKPVLVPDVSDRQVQIIYSFTGADLLLFGAILYPQGRAPDHPADIAVVLKGPTQSVVVREKQKVAGMWINADSERFRSAPAFYAIASSRPLAALIDQRTAAIYELGLDSLQMSPASGSPPDEQARFVDGLVDLKRRAGLYVQDARGVAISDGVLYRAHIAIPARVPVGRYIAETFLIQDGRVVAGAVREVDIGKSGFERFVTLAANRWPVTYGLAAVAISLLIGWGAGLLFRRN</sequence>